<accession>A0ACC3DU69</accession>
<evidence type="ECO:0000313" key="2">
    <source>
        <dbReference type="Proteomes" id="UP001186974"/>
    </source>
</evidence>
<proteinExistence type="predicted"/>
<dbReference type="Proteomes" id="UP001186974">
    <property type="component" value="Unassembled WGS sequence"/>
</dbReference>
<reference evidence="1" key="1">
    <citation type="submission" date="2024-09" db="EMBL/GenBank/DDBJ databases">
        <title>Black Yeasts Isolated from many extreme environments.</title>
        <authorList>
            <person name="Coleine C."/>
            <person name="Stajich J.E."/>
            <person name="Selbmann L."/>
        </authorList>
    </citation>
    <scope>NUCLEOTIDE SEQUENCE</scope>
    <source>
        <strain evidence="1">CCFEE 5737</strain>
    </source>
</reference>
<name>A0ACC3DU69_9PEZI</name>
<sequence length="302" mass="33335">MVLAIRPPEAFIPYRNGTQSFNAVSPPRYDPDRETIPEDPSSGRNNNQGFEGLSASPDGKTLYILLQSALVQEGGESNPTRRNTRFLEYDISRRTPRYVREYVVPLPTYTNHNGNTRIAAQSEVHYVSDTQFMVLARDSNSGHGQDDSESLYRHIDIFDISAATNIKSTANDAVNGSIASRDDGVLEAGVTPAQYCPWLDFNVNNQLNRFGYANGTVLHNGGEQDAGLLNEKWESIGLVPVNGNGGDGEYYLFSLSDNDFITQDDIGYMNGGALQYADESGFNLDNQALVFKVKLPKHARPV</sequence>
<gene>
    <name evidence="1" type="ORF">LTS18_002970</name>
</gene>
<evidence type="ECO:0000313" key="1">
    <source>
        <dbReference type="EMBL" id="KAK3080159.1"/>
    </source>
</evidence>
<organism evidence="1 2">
    <name type="scientific">Coniosporium uncinatum</name>
    <dbReference type="NCBI Taxonomy" id="93489"/>
    <lineage>
        <taxon>Eukaryota</taxon>
        <taxon>Fungi</taxon>
        <taxon>Dikarya</taxon>
        <taxon>Ascomycota</taxon>
        <taxon>Pezizomycotina</taxon>
        <taxon>Dothideomycetes</taxon>
        <taxon>Dothideomycetes incertae sedis</taxon>
        <taxon>Coniosporium</taxon>
    </lineage>
</organism>
<dbReference type="EMBL" id="JAWDJW010000705">
    <property type="protein sequence ID" value="KAK3080159.1"/>
    <property type="molecule type" value="Genomic_DNA"/>
</dbReference>
<comment type="caution">
    <text evidence="1">The sequence shown here is derived from an EMBL/GenBank/DDBJ whole genome shotgun (WGS) entry which is preliminary data.</text>
</comment>
<protein>
    <submittedName>
        <fullName evidence="1">Uncharacterized protein</fullName>
    </submittedName>
</protein>
<keyword evidence="2" id="KW-1185">Reference proteome</keyword>